<dbReference type="InterPro" id="IPR011042">
    <property type="entry name" value="6-blade_b-propeller_TolB-like"/>
</dbReference>
<evidence type="ECO:0000256" key="2">
    <source>
        <dbReference type="SAM" id="SignalP"/>
    </source>
</evidence>
<accession>A0A517YDQ7</accession>
<keyword evidence="2" id="KW-0732">Signal</keyword>
<evidence type="ECO:0000256" key="1">
    <source>
        <dbReference type="SAM" id="MobiDB-lite"/>
    </source>
</evidence>
<protein>
    <submittedName>
        <fullName evidence="3">Uncharacterized protein</fullName>
    </submittedName>
</protein>
<dbReference type="Proteomes" id="UP000315017">
    <property type="component" value="Chromosome"/>
</dbReference>
<sequence length="1766" mass="194784" precursor="true">MLAIQQRSVLCLGLSLALLLGAVAESADVVWAPAFTIQDVDLAQSSIENEGVRTPLEKAAFDNIFQLAAARASRPELKIVEGWQLTLVFSRPTLVGTSLLSASGAERSHFVAQLLRSEFAGSIAQAKPSDWQEISSVESFPADFRTTAIRVKAKRDYRGKLSWLVGKTKLSNLTPAAVGSGEQGPFGSHPNSIPLGRHWVNTGKDPRPNAPKQLQRGPISDATPSWYILSWDEAQTVSALLLSSNVDDFRLLAYRGQEGLNPAIAHASAWARVDFHSLHEQRGNGERLHDRLLTFPAVKTTALKLEMTRCDGGAVAAIGQMAALSQSALSAPPSASLAGKPIPYLQPFDGQVAMVITNAEGRTIRNLVAQVDRAKGPSVEHWDLKDHRGFTVPPGNYKWKAITSPPLGLKYQLSVYPNAPQLFPGQTPWQTGESGANGWLADHAPITSGAVSGDRVYFGAPGVEAGVCLIECDLTGRKLWGKHSFGPFVGVSRLAGDNRHLYIIERDSLHRLDPSTHKVERLTSLSSADRKGDITGFAAHQGQVAVARNSPVPWLENATRADIVDLEHCLPKLPERVPDPLGTRRVQPNPRRDFLRLLRLTGTPAGQAQVSPDKRETTFPITIDTSGEGKTQYILLAFKDPVFLGSLVLPCVGPEYLVDVSVLKPTAKYPPNPQNEDDWQSAPVKPRTGWTCIPMPPQVRTQGLRIRVRRAKDAGEDNLIDNLLAESQPKKIAIEEFDIDKPASGGSSPKVDVKKADSWFAKFEGLKLLRRRFTDVTSQAQIRVNSGEVNSVGEWDAQRKAALSAEDPGVYVMEWPSATKLAGLAIKEIDGAVTEIDVWDESNDSGSVSLTDSPGWRHVATYEQARRDSYEPSYERNDAARYLDGYVSFGGEVSTKAVRLRVVSQWADNGSPRATASLRIDQGGRSLDPRRCRIAGVAALQYLGDEAKLDTLAYQRLELRDGQTGQVVRELQVTNTNPEITGTPSSLSFNEAGSLFGIQNGTVVQIDQTTGGAKTVLPDIDGKRCIAHRLAAGPNSSLQVYVLPERVIHVYDQAGKLLRTLGHPGGQVPGPWDPEKFHKVENIVVDHQGQTWVVESQDVPRRIVQYAADGKFVREFYGNTHYGGGGVLDPADKSRLFYNHVEFAIDWQTGHSRIKNMLADRMPEDCIPMRYGGTTYLVRNPLSYNSTQSTAVVYRYLEEQGKAQLAAAFGEAVTFEQLKMPSILKLLADGKVLKDYTFLWSDRNGDGKVDAAEVVFELKANDSQPLRLGRFNEKLKCWAGNSYYQPKPGSHLEFEKVAAPESLTATYEFFSGDLLAQRAPAENLSSSQNDEQETRGVDRAGNLRWQYSTSHPGVSGLFLPPWSPGYVTNEFGIIGHAKSRAGDLGEFVVVHGNNGMWKIWTADGLLAGQILRHKFDPRSTVTSTQSTVKRDQSFNDLTAGQEHFHGYFTQTADGRDYIVYGFNYIGLWEVIGLDDFRRMSGELVVTPEEVRQIRSHQEELARREVKSQAKVMDCLPINGDEIVESAEVEDARLSLGYDREHLYLRWNVTGMGKLENSGDDFHRYFKTGACLDFQLGVDEHASHTRKAPVAGDLRLLFTVAQGQPQAVLYQPRLPNADPKEAWATRTDAGGTTQFDRVVRLTNVKLDFKPDRMQPDRYTFTAVIPLKELGWTPRDGQHLRCDWGVLTSDDGHTVKRRVYWSNTLATGTSDEAWEARLDPHLWGTLAVATKSRSDRQFDLSLPDAGRKPTAGADILDNILNQPKPNQK</sequence>
<feature type="chain" id="PRO_5021912345" evidence="2">
    <location>
        <begin position="28"/>
        <end position="1766"/>
    </location>
</feature>
<feature type="signal peptide" evidence="2">
    <location>
        <begin position="1"/>
        <end position="27"/>
    </location>
</feature>
<evidence type="ECO:0000313" key="4">
    <source>
        <dbReference type="Proteomes" id="UP000315017"/>
    </source>
</evidence>
<dbReference type="Gene3D" id="2.60.40.4070">
    <property type="match status" value="1"/>
</dbReference>
<dbReference type="SUPFAM" id="SSF75011">
    <property type="entry name" value="3-carboxy-cis,cis-mucoante lactonizing enzyme"/>
    <property type="match status" value="1"/>
</dbReference>
<feature type="region of interest" description="Disordered" evidence="1">
    <location>
        <begin position="1321"/>
        <end position="1342"/>
    </location>
</feature>
<evidence type="ECO:0000313" key="3">
    <source>
        <dbReference type="EMBL" id="QDU28377.1"/>
    </source>
</evidence>
<organism evidence="3 4">
    <name type="scientific">Anatilimnocola aggregata</name>
    <dbReference type="NCBI Taxonomy" id="2528021"/>
    <lineage>
        <taxon>Bacteria</taxon>
        <taxon>Pseudomonadati</taxon>
        <taxon>Planctomycetota</taxon>
        <taxon>Planctomycetia</taxon>
        <taxon>Pirellulales</taxon>
        <taxon>Pirellulaceae</taxon>
        <taxon>Anatilimnocola</taxon>
    </lineage>
</organism>
<reference evidence="3 4" key="1">
    <citation type="submission" date="2019-02" db="EMBL/GenBank/DDBJ databases">
        <title>Deep-cultivation of Planctomycetes and their phenomic and genomic characterization uncovers novel biology.</title>
        <authorList>
            <person name="Wiegand S."/>
            <person name="Jogler M."/>
            <person name="Boedeker C."/>
            <person name="Pinto D."/>
            <person name="Vollmers J."/>
            <person name="Rivas-Marin E."/>
            <person name="Kohn T."/>
            <person name="Peeters S.H."/>
            <person name="Heuer A."/>
            <person name="Rast P."/>
            <person name="Oberbeckmann S."/>
            <person name="Bunk B."/>
            <person name="Jeske O."/>
            <person name="Meyerdierks A."/>
            <person name="Storesund J.E."/>
            <person name="Kallscheuer N."/>
            <person name="Luecker S."/>
            <person name="Lage O.M."/>
            <person name="Pohl T."/>
            <person name="Merkel B.J."/>
            <person name="Hornburger P."/>
            <person name="Mueller R.-W."/>
            <person name="Bruemmer F."/>
            <person name="Labrenz M."/>
            <person name="Spormann A.M."/>
            <person name="Op den Camp H."/>
            <person name="Overmann J."/>
            <person name="Amann R."/>
            <person name="Jetten M.S.M."/>
            <person name="Mascher T."/>
            <person name="Medema M.H."/>
            <person name="Devos D.P."/>
            <person name="Kaster A.-K."/>
            <person name="Ovreas L."/>
            <person name="Rohde M."/>
            <person name="Galperin M.Y."/>
            <person name="Jogler C."/>
        </authorList>
    </citation>
    <scope>NUCLEOTIDE SEQUENCE [LARGE SCALE GENOMIC DNA]</scope>
    <source>
        <strain evidence="3 4">ETA_A8</strain>
    </source>
</reference>
<dbReference type="EMBL" id="CP036274">
    <property type="protein sequence ID" value="QDU28377.1"/>
    <property type="molecule type" value="Genomic_DNA"/>
</dbReference>
<name>A0A517YDQ7_9BACT</name>
<dbReference type="Gene3D" id="2.60.40.1190">
    <property type="match status" value="1"/>
</dbReference>
<keyword evidence="4" id="KW-1185">Reference proteome</keyword>
<feature type="compositionally biased region" description="Polar residues" evidence="1">
    <location>
        <begin position="1757"/>
        <end position="1766"/>
    </location>
</feature>
<feature type="region of interest" description="Disordered" evidence="1">
    <location>
        <begin position="1738"/>
        <end position="1766"/>
    </location>
</feature>
<dbReference type="Gene3D" id="2.120.10.30">
    <property type="entry name" value="TolB, C-terminal domain"/>
    <property type="match status" value="1"/>
</dbReference>
<dbReference type="KEGG" id="aagg:ETAA8_34770"/>
<proteinExistence type="predicted"/>
<dbReference type="InterPro" id="IPR018247">
    <property type="entry name" value="EF_Hand_1_Ca_BS"/>
</dbReference>
<dbReference type="PROSITE" id="PS00018">
    <property type="entry name" value="EF_HAND_1"/>
    <property type="match status" value="1"/>
</dbReference>
<gene>
    <name evidence="3" type="ORF">ETAA8_34770</name>
</gene>